<evidence type="ECO:0000313" key="13">
    <source>
        <dbReference type="EMBL" id="RRK33945.1"/>
    </source>
</evidence>
<keyword evidence="10" id="KW-1133">Transmembrane helix</keyword>
<name>A0A3R8L325_9FIRM</name>
<dbReference type="PRINTS" id="PR00344">
    <property type="entry name" value="BCTRLSENSOR"/>
</dbReference>
<dbReference type="InterPro" id="IPR004358">
    <property type="entry name" value="Sig_transdc_His_kin-like_C"/>
</dbReference>
<dbReference type="InterPro" id="IPR050351">
    <property type="entry name" value="BphY/WalK/GraS-like"/>
</dbReference>
<organism evidence="13 14">
    <name type="scientific">Schaedlerella arabinosiphila</name>
    <dbReference type="NCBI Taxonomy" id="2044587"/>
    <lineage>
        <taxon>Bacteria</taxon>
        <taxon>Bacillati</taxon>
        <taxon>Bacillota</taxon>
        <taxon>Clostridia</taxon>
        <taxon>Lachnospirales</taxon>
        <taxon>Lachnospiraceae</taxon>
        <taxon>Schaedlerella</taxon>
    </lineage>
</organism>
<dbReference type="SUPFAM" id="SSF47384">
    <property type="entry name" value="Homodimeric domain of signal transducing histidine kinase"/>
    <property type="match status" value="1"/>
</dbReference>
<dbReference type="PANTHER" id="PTHR42878">
    <property type="entry name" value="TWO-COMPONENT HISTIDINE KINASE"/>
    <property type="match status" value="1"/>
</dbReference>
<feature type="domain" description="Histidine kinase" evidence="11">
    <location>
        <begin position="135"/>
        <end position="348"/>
    </location>
</feature>
<dbReference type="InterPro" id="IPR036097">
    <property type="entry name" value="HisK_dim/P_sf"/>
</dbReference>
<protein>
    <recommendedName>
        <fullName evidence="3">histidine kinase</fullName>
        <ecNumber evidence="3">2.7.13.3</ecNumber>
    </recommendedName>
</protein>
<comment type="catalytic activity">
    <reaction evidence="1">
        <text>ATP + protein L-histidine = ADP + protein N-phospho-L-histidine.</text>
        <dbReference type="EC" id="2.7.13.3"/>
    </reaction>
</comment>
<keyword evidence="9" id="KW-0902">Two-component regulatory system</keyword>
<dbReference type="AlphaFoldDB" id="A0A3R8L325"/>
<dbReference type="SUPFAM" id="SSF55874">
    <property type="entry name" value="ATPase domain of HSP90 chaperone/DNA topoisomerase II/histidine kinase"/>
    <property type="match status" value="1"/>
</dbReference>
<evidence type="ECO:0000256" key="3">
    <source>
        <dbReference type="ARBA" id="ARBA00012438"/>
    </source>
</evidence>
<dbReference type="SUPFAM" id="SSF158472">
    <property type="entry name" value="HAMP domain-like"/>
    <property type="match status" value="1"/>
</dbReference>
<keyword evidence="7 13" id="KW-0418">Kinase</keyword>
<dbReference type="Gene3D" id="1.10.287.130">
    <property type="match status" value="1"/>
</dbReference>
<dbReference type="FunFam" id="3.30.565.10:FF:000006">
    <property type="entry name" value="Sensor histidine kinase WalK"/>
    <property type="match status" value="1"/>
</dbReference>
<evidence type="ECO:0000256" key="5">
    <source>
        <dbReference type="ARBA" id="ARBA00022679"/>
    </source>
</evidence>
<keyword evidence="4" id="KW-0597">Phosphoprotein</keyword>
<accession>A0A3R8L325</accession>
<dbReference type="EMBL" id="RHJS01000002">
    <property type="protein sequence ID" value="RRK33945.1"/>
    <property type="molecule type" value="Genomic_DNA"/>
</dbReference>
<dbReference type="PROSITE" id="PS50109">
    <property type="entry name" value="HIS_KIN"/>
    <property type="match status" value="1"/>
</dbReference>
<evidence type="ECO:0000259" key="11">
    <source>
        <dbReference type="PROSITE" id="PS50109"/>
    </source>
</evidence>
<evidence type="ECO:0000259" key="12">
    <source>
        <dbReference type="PROSITE" id="PS50885"/>
    </source>
</evidence>
<evidence type="ECO:0000256" key="7">
    <source>
        <dbReference type="ARBA" id="ARBA00022777"/>
    </source>
</evidence>
<dbReference type="GO" id="GO:0005524">
    <property type="term" value="F:ATP binding"/>
    <property type="evidence" value="ECO:0007669"/>
    <property type="project" value="UniProtKB-KW"/>
</dbReference>
<dbReference type="SMART" id="SM00304">
    <property type="entry name" value="HAMP"/>
    <property type="match status" value="1"/>
</dbReference>
<dbReference type="RefSeq" id="WP_125129125.1">
    <property type="nucleotide sequence ID" value="NZ_RHJS01000002.1"/>
</dbReference>
<comment type="caution">
    <text evidence="13">The sequence shown here is derived from an EMBL/GenBank/DDBJ whole genome shotgun (WGS) entry which is preliminary data.</text>
</comment>
<dbReference type="Pfam" id="PF02518">
    <property type="entry name" value="HATPase_c"/>
    <property type="match status" value="1"/>
</dbReference>
<evidence type="ECO:0000256" key="6">
    <source>
        <dbReference type="ARBA" id="ARBA00022741"/>
    </source>
</evidence>
<sequence length="349" mass="39264">MKEQAGVRVKMTLLTTGFVFILLVLTMSASNAIIIFAIRHGWISAEPGAHLKPFLFQSGIISIVIGTTISFFISHFPLRPLHTLIDAIHEVSAGNYDVKIHLEHPKEFQKLSECFNQMTEELAGIEMFRSDFINNFSHEFKTPIVSILGFAKLLKSQKLDACQSREYLDIIIEESRRLSELSATVLNLSKVESLTLLTDKTDFSLSEQIREAILLLESKWSKKQIDFDIDMKEVMIRANEPLLKQVWMNLLDNAVKFSPEKGCIAVALHLENGHAVFTVKDQGAGMDETIQKYIFDKFYQGDTSHNMEGNGLGLPLVKRILELHKGEVAVRSRAGEGSVFVVRVLVDGK</sequence>
<dbReference type="InterPro" id="IPR003661">
    <property type="entry name" value="HisK_dim/P_dom"/>
</dbReference>
<dbReference type="Pfam" id="PF00672">
    <property type="entry name" value="HAMP"/>
    <property type="match status" value="1"/>
</dbReference>
<evidence type="ECO:0000256" key="4">
    <source>
        <dbReference type="ARBA" id="ARBA00022553"/>
    </source>
</evidence>
<feature type="transmembrane region" description="Helical" evidence="10">
    <location>
        <begin position="12"/>
        <end position="42"/>
    </location>
</feature>
<gene>
    <name evidence="13" type="ORF">EBB54_23220</name>
</gene>
<dbReference type="Proteomes" id="UP000274920">
    <property type="component" value="Unassembled WGS sequence"/>
</dbReference>
<evidence type="ECO:0000256" key="8">
    <source>
        <dbReference type="ARBA" id="ARBA00022840"/>
    </source>
</evidence>
<evidence type="ECO:0000256" key="9">
    <source>
        <dbReference type="ARBA" id="ARBA00023012"/>
    </source>
</evidence>
<dbReference type="CDD" id="cd06225">
    <property type="entry name" value="HAMP"/>
    <property type="match status" value="1"/>
</dbReference>
<dbReference type="GO" id="GO:0000155">
    <property type="term" value="F:phosphorelay sensor kinase activity"/>
    <property type="evidence" value="ECO:0007669"/>
    <property type="project" value="InterPro"/>
</dbReference>
<dbReference type="InterPro" id="IPR003660">
    <property type="entry name" value="HAMP_dom"/>
</dbReference>
<dbReference type="InterPro" id="IPR036890">
    <property type="entry name" value="HATPase_C_sf"/>
</dbReference>
<dbReference type="GO" id="GO:0007234">
    <property type="term" value="P:osmosensory signaling via phosphorelay pathway"/>
    <property type="evidence" value="ECO:0007669"/>
    <property type="project" value="TreeGrafter"/>
</dbReference>
<evidence type="ECO:0000256" key="2">
    <source>
        <dbReference type="ARBA" id="ARBA00004370"/>
    </source>
</evidence>
<dbReference type="Gene3D" id="3.30.565.10">
    <property type="entry name" value="Histidine kinase-like ATPase, C-terminal domain"/>
    <property type="match status" value="1"/>
</dbReference>
<proteinExistence type="predicted"/>
<dbReference type="CDD" id="cd00082">
    <property type="entry name" value="HisKA"/>
    <property type="match status" value="1"/>
</dbReference>
<keyword evidence="10" id="KW-0472">Membrane</keyword>
<evidence type="ECO:0000256" key="10">
    <source>
        <dbReference type="SAM" id="Phobius"/>
    </source>
</evidence>
<dbReference type="PANTHER" id="PTHR42878:SF7">
    <property type="entry name" value="SENSOR HISTIDINE KINASE GLRK"/>
    <property type="match status" value="1"/>
</dbReference>
<dbReference type="SMART" id="SM00387">
    <property type="entry name" value="HATPase_c"/>
    <property type="match status" value="1"/>
</dbReference>
<evidence type="ECO:0000313" key="14">
    <source>
        <dbReference type="Proteomes" id="UP000274920"/>
    </source>
</evidence>
<keyword evidence="10" id="KW-0812">Transmembrane</keyword>
<dbReference type="GO" id="GO:0030295">
    <property type="term" value="F:protein kinase activator activity"/>
    <property type="evidence" value="ECO:0007669"/>
    <property type="project" value="TreeGrafter"/>
</dbReference>
<reference evidence="13" key="1">
    <citation type="submission" date="2018-10" db="EMBL/GenBank/DDBJ databases">
        <title>Schaedlerella arabinophila gen. nov. sp. nov., isolated from the mouse intestinal tract and comparative analysis with the genome of the closely related altered Schaedler flora strain ASF502.</title>
        <authorList>
            <person name="Miyake S."/>
            <person name="Soh M."/>
            <person name="Seedorf H."/>
        </authorList>
    </citation>
    <scope>NUCLEOTIDE SEQUENCE [LARGE SCALE GENOMIC DNA]</scope>
    <source>
        <strain evidence="13">DSM 106076</strain>
    </source>
</reference>
<dbReference type="Gene3D" id="6.10.340.10">
    <property type="match status" value="1"/>
</dbReference>
<dbReference type="Pfam" id="PF00512">
    <property type="entry name" value="HisKA"/>
    <property type="match status" value="1"/>
</dbReference>
<dbReference type="GO" id="GO:0000156">
    <property type="term" value="F:phosphorelay response regulator activity"/>
    <property type="evidence" value="ECO:0007669"/>
    <property type="project" value="TreeGrafter"/>
</dbReference>
<keyword evidence="14" id="KW-1185">Reference proteome</keyword>
<dbReference type="PROSITE" id="PS50885">
    <property type="entry name" value="HAMP"/>
    <property type="match status" value="1"/>
</dbReference>
<feature type="domain" description="HAMP" evidence="12">
    <location>
        <begin position="78"/>
        <end position="127"/>
    </location>
</feature>
<dbReference type="GO" id="GO:0016020">
    <property type="term" value="C:membrane"/>
    <property type="evidence" value="ECO:0007669"/>
    <property type="project" value="UniProtKB-SubCell"/>
</dbReference>
<dbReference type="InterPro" id="IPR005467">
    <property type="entry name" value="His_kinase_dom"/>
</dbReference>
<comment type="subcellular location">
    <subcellularLocation>
        <location evidence="2">Membrane</location>
    </subcellularLocation>
</comment>
<feature type="transmembrane region" description="Helical" evidence="10">
    <location>
        <begin position="54"/>
        <end position="73"/>
    </location>
</feature>
<keyword evidence="8" id="KW-0067">ATP-binding</keyword>
<keyword evidence="5" id="KW-0808">Transferase</keyword>
<dbReference type="SMART" id="SM00388">
    <property type="entry name" value="HisKA"/>
    <property type="match status" value="1"/>
</dbReference>
<dbReference type="EC" id="2.7.13.3" evidence="3"/>
<keyword evidence="6" id="KW-0547">Nucleotide-binding</keyword>
<dbReference type="InterPro" id="IPR003594">
    <property type="entry name" value="HATPase_dom"/>
</dbReference>
<evidence type="ECO:0000256" key="1">
    <source>
        <dbReference type="ARBA" id="ARBA00000085"/>
    </source>
</evidence>